<dbReference type="VEuPathDB" id="FungiDB:VP01_3242g1"/>
<sequence length="569" mass="65523">MIRYFFEDINKARFGGAECLFENVIRCLKDARIFLFLMGQWKWTERLARFLRKTAEIPGVRQIQLSRGKIIFLGAASALSEVGVDGSRIRRPRFHVHITQICLYTTCHVIDFYFICVLQVVTWWRILTKSRACHVETQVGRKKLHMIKNLHCRSGGDSMAVKQLRCKKHVLSEIIVNMHVVPTSNNPSLACLTSKNSSQLPIKEALLSSVSLTPSAIKSFTNLIISSSQQINHSLLKSVVGGTSIKRHLKVQFVDHIKYTGRVITPRFEHHTELNHTSPSPLVISVLSKRHKLSLKPCLGVLFLIFWKGRGFLNSSLFKFRKKSKEWLDLIWIHKLAELSFTQANIFLRHCGLQYFNKSYTSRSSQRRLSVSFKPPQLESIKIQLFSPLQKVAAQSNPNWGITMEQENDEILLLTESNMSLSKDLCVSQRGLEHHQCGREGLLTIQVIYTTRGYYSPPTQSLAFLQLRSAMVGLKNQEDLAIPRISTTTSITGSKRLSDTWIYTYFRRQFLTLQDLEKTFSFVVIPKDQHTQEELKMVQNRYNHQEPYQILLSPWIRQISTNSTISQEK</sequence>
<evidence type="ECO:0000313" key="2">
    <source>
        <dbReference type="Proteomes" id="UP000037035"/>
    </source>
</evidence>
<protein>
    <submittedName>
        <fullName evidence="1">Uncharacterized protein</fullName>
    </submittedName>
</protein>
<dbReference type="Proteomes" id="UP000037035">
    <property type="component" value="Unassembled WGS sequence"/>
</dbReference>
<organism evidence="1 2">
    <name type="scientific">Puccinia sorghi</name>
    <dbReference type="NCBI Taxonomy" id="27349"/>
    <lineage>
        <taxon>Eukaryota</taxon>
        <taxon>Fungi</taxon>
        <taxon>Dikarya</taxon>
        <taxon>Basidiomycota</taxon>
        <taxon>Pucciniomycotina</taxon>
        <taxon>Pucciniomycetes</taxon>
        <taxon>Pucciniales</taxon>
        <taxon>Pucciniaceae</taxon>
        <taxon>Puccinia</taxon>
    </lineage>
</organism>
<gene>
    <name evidence="1" type="ORF">VP01_3242g1</name>
</gene>
<dbReference type="EMBL" id="LAVV01008216">
    <property type="protein sequence ID" value="KNZ53418.1"/>
    <property type="molecule type" value="Genomic_DNA"/>
</dbReference>
<proteinExistence type="predicted"/>
<name>A0A0L6UY15_9BASI</name>
<comment type="caution">
    <text evidence="1">The sequence shown here is derived from an EMBL/GenBank/DDBJ whole genome shotgun (WGS) entry which is preliminary data.</text>
</comment>
<dbReference type="AlphaFoldDB" id="A0A0L6UY15"/>
<keyword evidence="2" id="KW-1185">Reference proteome</keyword>
<accession>A0A0L6UY15</accession>
<evidence type="ECO:0000313" key="1">
    <source>
        <dbReference type="EMBL" id="KNZ53418.1"/>
    </source>
</evidence>
<reference evidence="1 2" key="1">
    <citation type="submission" date="2015-08" db="EMBL/GenBank/DDBJ databases">
        <title>Next Generation Sequencing and Analysis of the Genome of Puccinia sorghi L Schw, the Causal Agent of Maize Common Rust.</title>
        <authorList>
            <person name="Rochi L."/>
            <person name="Burguener G."/>
            <person name="Darino M."/>
            <person name="Turjanski A."/>
            <person name="Kreff E."/>
            <person name="Dieguez M.J."/>
            <person name="Sacco F."/>
        </authorList>
    </citation>
    <scope>NUCLEOTIDE SEQUENCE [LARGE SCALE GENOMIC DNA]</scope>
    <source>
        <strain evidence="1 2">RO10H11247</strain>
    </source>
</reference>